<comment type="caution">
    <text evidence="2">The sequence shown here is derived from an EMBL/GenBank/DDBJ whole genome shotgun (WGS) entry which is preliminary data.</text>
</comment>
<dbReference type="PANTHER" id="PTHR33193:SF62">
    <property type="entry name" value="FAMILY ABC TRANSPORTER, PUTATIVE (DUF3511)-RELATED"/>
    <property type="match status" value="1"/>
</dbReference>
<accession>A0AAP0EZF8</accession>
<gene>
    <name evidence="2" type="ORF">Sjap_019785</name>
</gene>
<feature type="compositionally biased region" description="Polar residues" evidence="1">
    <location>
        <begin position="31"/>
        <end position="45"/>
    </location>
</feature>
<evidence type="ECO:0000256" key="1">
    <source>
        <dbReference type="SAM" id="MobiDB-lite"/>
    </source>
</evidence>
<dbReference type="AlphaFoldDB" id="A0AAP0EZF8"/>
<dbReference type="PANTHER" id="PTHR33193">
    <property type="entry name" value="DOMAIN PROTEIN, PUTATIVE (DUF3511)-RELATED"/>
    <property type="match status" value="1"/>
</dbReference>
<name>A0AAP0EZF8_9MAGN</name>
<proteinExistence type="predicted"/>
<dbReference type="InterPro" id="IPR021899">
    <property type="entry name" value="DUF3511"/>
</dbReference>
<protein>
    <submittedName>
        <fullName evidence="2">Uncharacterized protein</fullName>
    </submittedName>
</protein>
<keyword evidence="3" id="KW-1185">Reference proteome</keyword>
<dbReference type="Pfam" id="PF12023">
    <property type="entry name" value="DUF3511"/>
    <property type="match status" value="1"/>
</dbReference>
<evidence type="ECO:0000313" key="3">
    <source>
        <dbReference type="Proteomes" id="UP001417504"/>
    </source>
</evidence>
<dbReference type="Proteomes" id="UP001417504">
    <property type="component" value="Unassembled WGS sequence"/>
</dbReference>
<reference evidence="2 3" key="1">
    <citation type="submission" date="2024-01" db="EMBL/GenBank/DDBJ databases">
        <title>Genome assemblies of Stephania.</title>
        <authorList>
            <person name="Yang L."/>
        </authorList>
    </citation>
    <scope>NUCLEOTIDE SEQUENCE [LARGE SCALE GENOMIC DNA]</scope>
    <source>
        <strain evidence="2">QJT</strain>
        <tissue evidence="2">Leaf</tissue>
    </source>
</reference>
<evidence type="ECO:0000313" key="2">
    <source>
        <dbReference type="EMBL" id="KAK9102531.1"/>
    </source>
</evidence>
<dbReference type="EMBL" id="JBBNAE010000008">
    <property type="protein sequence ID" value="KAK9102531.1"/>
    <property type="molecule type" value="Genomic_DNA"/>
</dbReference>
<feature type="compositionally biased region" description="Basic and acidic residues" evidence="1">
    <location>
        <begin position="46"/>
        <end position="56"/>
    </location>
</feature>
<organism evidence="2 3">
    <name type="scientific">Stephania japonica</name>
    <dbReference type="NCBI Taxonomy" id="461633"/>
    <lineage>
        <taxon>Eukaryota</taxon>
        <taxon>Viridiplantae</taxon>
        <taxon>Streptophyta</taxon>
        <taxon>Embryophyta</taxon>
        <taxon>Tracheophyta</taxon>
        <taxon>Spermatophyta</taxon>
        <taxon>Magnoliopsida</taxon>
        <taxon>Ranunculales</taxon>
        <taxon>Menispermaceae</taxon>
        <taxon>Menispermoideae</taxon>
        <taxon>Cissampelideae</taxon>
        <taxon>Stephania</taxon>
    </lineage>
</organism>
<sequence length="129" mass="15290">MRQIQAYYGPKNGSNNFRSYSTSYATSSSSVPHQTHYPNTITNNNKDLKVKREKEGSSSSSKIWNFGDPEFQRRKRVASYKMYGVEGKMKGSFRRSFRWLKDRYTRVVYGWCLFYYCVPSLKNLRQYSK</sequence>
<feature type="region of interest" description="Disordered" evidence="1">
    <location>
        <begin position="22"/>
        <end position="61"/>
    </location>
</feature>